<keyword evidence="3" id="KW-1185">Reference proteome</keyword>
<dbReference type="AlphaFoldDB" id="A0A7M7KTN4"/>
<organism evidence="2 3">
    <name type="scientific">Varroa destructor</name>
    <name type="common">Honeybee mite</name>
    <dbReference type="NCBI Taxonomy" id="109461"/>
    <lineage>
        <taxon>Eukaryota</taxon>
        <taxon>Metazoa</taxon>
        <taxon>Ecdysozoa</taxon>
        <taxon>Arthropoda</taxon>
        <taxon>Chelicerata</taxon>
        <taxon>Arachnida</taxon>
        <taxon>Acari</taxon>
        <taxon>Parasitiformes</taxon>
        <taxon>Mesostigmata</taxon>
        <taxon>Gamasina</taxon>
        <taxon>Dermanyssoidea</taxon>
        <taxon>Varroidae</taxon>
        <taxon>Varroa</taxon>
    </lineage>
</organism>
<name>A0A7M7KTN4_VARDE</name>
<feature type="compositionally biased region" description="Polar residues" evidence="1">
    <location>
        <begin position="113"/>
        <end position="129"/>
    </location>
</feature>
<sequence>MGSRCRRPSRRKSCDDGNRTISDESTTWSTDTEFEKSVRKTSQAVTADWRTSKGLKLKELSREHLTSCSTSDNKTDEDNLRSSIGSCTTRNNDEANESSCNYGSNASDAFNGSTARNFLNGKTQVTPTDSNRRVHKQKQDARHECSREVYAEGDICANGSISKLQGSICSANSDSESFHSHSGYDELELLKLYHSYLQGDMKNATYNKVYVRLEDTKRTILDSLLNGCDERHTRGTQGSMSDILQQGDSGFRLLIKSNIQNKQKTRPGQEKRQTTCIKTRKTSSPSCSGVISKGRSSNTL</sequence>
<feature type="region of interest" description="Disordered" evidence="1">
    <location>
        <begin position="1"/>
        <end position="42"/>
    </location>
</feature>
<protein>
    <submittedName>
        <fullName evidence="2">Uncharacterized protein</fullName>
    </submittedName>
</protein>
<feature type="region of interest" description="Disordered" evidence="1">
    <location>
        <begin position="113"/>
        <end position="142"/>
    </location>
</feature>
<dbReference type="EnsemblMetazoa" id="XM_022816111">
    <property type="protein sequence ID" value="XP_022671846"/>
    <property type="gene ID" value="LOC111254842"/>
</dbReference>
<proteinExistence type="predicted"/>
<evidence type="ECO:0000313" key="2">
    <source>
        <dbReference type="EnsemblMetazoa" id="XP_022671846"/>
    </source>
</evidence>
<dbReference type="Proteomes" id="UP000594260">
    <property type="component" value="Unplaced"/>
</dbReference>
<feature type="region of interest" description="Disordered" evidence="1">
    <location>
        <begin position="261"/>
        <end position="300"/>
    </location>
</feature>
<feature type="compositionally biased region" description="Basic and acidic residues" evidence="1">
    <location>
        <begin position="12"/>
        <end position="22"/>
    </location>
</feature>
<evidence type="ECO:0000313" key="3">
    <source>
        <dbReference type="Proteomes" id="UP000594260"/>
    </source>
</evidence>
<feature type="compositionally biased region" description="Basic residues" evidence="1">
    <location>
        <begin position="1"/>
        <end position="11"/>
    </location>
</feature>
<dbReference type="RefSeq" id="XP_022671846.1">
    <property type="nucleotide sequence ID" value="XM_022816111.1"/>
</dbReference>
<feature type="compositionally biased region" description="Polar residues" evidence="1">
    <location>
        <begin position="274"/>
        <end position="300"/>
    </location>
</feature>
<dbReference type="GeneID" id="111254842"/>
<reference evidence="2" key="1">
    <citation type="submission" date="2021-01" db="UniProtKB">
        <authorList>
            <consortium name="EnsemblMetazoa"/>
        </authorList>
    </citation>
    <scope>IDENTIFICATION</scope>
</reference>
<evidence type="ECO:0000256" key="1">
    <source>
        <dbReference type="SAM" id="MobiDB-lite"/>
    </source>
</evidence>
<accession>A0A7M7KTN4</accession>